<dbReference type="AlphaFoldDB" id="A0A3N4INU3"/>
<evidence type="ECO:0000313" key="2">
    <source>
        <dbReference type="EMBL" id="RPA87107.1"/>
    </source>
</evidence>
<feature type="compositionally biased region" description="Polar residues" evidence="1">
    <location>
        <begin position="364"/>
        <end position="383"/>
    </location>
</feature>
<feature type="compositionally biased region" description="Basic and acidic residues" evidence="1">
    <location>
        <begin position="61"/>
        <end position="70"/>
    </location>
</feature>
<evidence type="ECO:0000313" key="3">
    <source>
        <dbReference type="Proteomes" id="UP000275078"/>
    </source>
</evidence>
<accession>A0A3N4INU3</accession>
<proteinExistence type="predicted"/>
<feature type="compositionally biased region" description="Polar residues" evidence="1">
    <location>
        <begin position="122"/>
        <end position="150"/>
    </location>
</feature>
<dbReference type="EMBL" id="ML119647">
    <property type="protein sequence ID" value="RPA87107.1"/>
    <property type="molecule type" value="Genomic_DNA"/>
</dbReference>
<feature type="compositionally biased region" description="Basic and acidic residues" evidence="1">
    <location>
        <begin position="575"/>
        <end position="586"/>
    </location>
</feature>
<feature type="region of interest" description="Disordered" evidence="1">
    <location>
        <begin position="1"/>
        <end position="172"/>
    </location>
</feature>
<reference evidence="2 3" key="1">
    <citation type="journal article" date="2018" name="Nat. Ecol. Evol.">
        <title>Pezizomycetes genomes reveal the molecular basis of ectomycorrhizal truffle lifestyle.</title>
        <authorList>
            <person name="Murat C."/>
            <person name="Payen T."/>
            <person name="Noel B."/>
            <person name="Kuo A."/>
            <person name="Morin E."/>
            <person name="Chen J."/>
            <person name="Kohler A."/>
            <person name="Krizsan K."/>
            <person name="Balestrini R."/>
            <person name="Da Silva C."/>
            <person name="Montanini B."/>
            <person name="Hainaut M."/>
            <person name="Levati E."/>
            <person name="Barry K.W."/>
            <person name="Belfiori B."/>
            <person name="Cichocki N."/>
            <person name="Clum A."/>
            <person name="Dockter R.B."/>
            <person name="Fauchery L."/>
            <person name="Guy J."/>
            <person name="Iotti M."/>
            <person name="Le Tacon F."/>
            <person name="Lindquist E.A."/>
            <person name="Lipzen A."/>
            <person name="Malagnac F."/>
            <person name="Mello A."/>
            <person name="Molinier V."/>
            <person name="Miyauchi S."/>
            <person name="Poulain J."/>
            <person name="Riccioni C."/>
            <person name="Rubini A."/>
            <person name="Sitrit Y."/>
            <person name="Splivallo R."/>
            <person name="Traeger S."/>
            <person name="Wang M."/>
            <person name="Zifcakova L."/>
            <person name="Wipf D."/>
            <person name="Zambonelli A."/>
            <person name="Paolocci F."/>
            <person name="Nowrousian M."/>
            <person name="Ottonello S."/>
            <person name="Baldrian P."/>
            <person name="Spatafora J.W."/>
            <person name="Henrissat B."/>
            <person name="Nagy L.G."/>
            <person name="Aury J.M."/>
            <person name="Wincker P."/>
            <person name="Grigoriev I.V."/>
            <person name="Bonfante P."/>
            <person name="Martin F.M."/>
        </authorList>
    </citation>
    <scope>NUCLEOTIDE SEQUENCE [LARGE SCALE GENOMIC DNA]</scope>
    <source>
        <strain evidence="2 3">RN42</strain>
    </source>
</reference>
<feature type="compositionally biased region" description="Low complexity" evidence="1">
    <location>
        <begin position="393"/>
        <end position="403"/>
    </location>
</feature>
<protein>
    <submittedName>
        <fullName evidence="2">Uncharacterized protein</fullName>
    </submittedName>
</protein>
<name>A0A3N4INU3_ASCIM</name>
<feature type="compositionally biased region" description="Low complexity" evidence="1">
    <location>
        <begin position="90"/>
        <end position="100"/>
    </location>
</feature>
<gene>
    <name evidence="2" type="ORF">BJ508DRAFT_372215</name>
</gene>
<feature type="compositionally biased region" description="Basic and acidic residues" evidence="1">
    <location>
        <begin position="13"/>
        <end position="23"/>
    </location>
</feature>
<feature type="compositionally biased region" description="Polar residues" evidence="1">
    <location>
        <begin position="632"/>
        <end position="650"/>
    </location>
</feature>
<feature type="region of interest" description="Disordered" evidence="1">
    <location>
        <begin position="302"/>
        <end position="463"/>
    </location>
</feature>
<feature type="compositionally biased region" description="Basic and acidic residues" evidence="1">
    <location>
        <begin position="622"/>
        <end position="631"/>
    </location>
</feature>
<organism evidence="2 3">
    <name type="scientific">Ascobolus immersus RN42</name>
    <dbReference type="NCBI Taxonomy" id="1160509"/>
    <lineage>
        <taxon>Eukaryota</taxon>
        <taxon>Fungi</taxon>
        <taxon>Dikarya</taxon>
        <taxon>Ascomycota</taxon>
        <taxon>Pezizomycotina</taxon>
        <taxon>Pezizomycetes</taxon>
        <taxon>Pezizales</taxon>
        <taxon>Ascobolaceae</taxon>
        <taxon>Ascobolus</taxon>
    </lineage>
</organism>
<keyword evidence="3" id="KW-1185">Reference proteome</keyword>
<feature type="compositionally biased region" description="Polar residues" evidence="1">
    <location>
        <begin position="445"/>
        <end position="462"/>
    </location>
</feature>
<feature type="region of interest" description="Disordered" evidence="1">
    <location>
        <begin position="499"/>
        <end position="518"/>
    </location>
</feature>
<sequence length="650" mass="71530">MSCLMWLFGRKPPKQEPEKREYLPEGQNETDFIPKNGENLTKDWSRGVRGESGDEGSLSPRSKERDKKAALEMMEEIPLDGPTSHPYGRPQQQTPYQTQQTPPPTAIDSRITSYDKHPPAYNHNQYPHSQPRQTSPTFQNTPEQDSLPTDSDSDYEAPNSHYAPSTGILDTDILSPPIPATGQLVENPDGETIPILNRRHMSYLQAIVTPAGQQVPEMPALPESYREAVPVVDSEADIIASVGFHAVHPSTSTSEFIFEEESGEETEEPKGLGISINETEELPVEGSPPVSPVVELGSELMRRFGGDRSISSDEESPIDPSSPQEDLETKYQDSTEDIEDSGNYSNHLVGEPDHSAYEDVEVPTSPNSAYDSESLPSYESVISPSYPGYENHSTSTPATVSTPASPPPSYEEHEDLPSYEADEEPPSYEGLDCYRQDTQAYYAANTENQPSPTVLPASTVSIPTPAPEAQKALEEKIRSSPILEAELALMGQHPTPIIVNSPFSKKDTPYQNSFDTPRTPIVLGEARISRTITVRKAKLGIEDDTRADDIADTTARLTGKTPPVIAAGEYEQIEMHSKKGGWRTEKAMPNTPRGPPTPEKDVPHLAKTPRIPLGNRPGSVMERARQLDEKSGGQTPRTPYINFSRTPRLA</sequence>
<evidence type="ECO:0000256" key="1">
    <source>
        <dbReference type="SAM" id="MobiDB-lite"/>
    </source>
</evidence>
<feature type="compositionally biased region" description="Basic and acidic residues" evidence="1">
    <location>
        <begin position="40"/>
        <end position="52"/>
    </location>
</feature>
<feature type="region of interest" description="Disordered" evidence="1">
    <location>
        <begin position="575"/>
        <end position="650"/>
    </location>
</feature>
<dbReference type="Proteomes" id="UP000275078">
    <property type="component" value="Unassembled WGS sequence"/>
</dbReference>